<feature type="compositionally biased region" description="Polar residues" evidence="1">
    <location>
        <begin position="46"/>
        <end position="56"/>
    </location>
</feature>
<evidence type="ECO:0000256" key="2">
    <source>
        <dbReference type="SAM" id="Phobius"/>
    </source>
</evidence>
<name>A0A1I0FUT5_9BACI</name>
<protein>
    <submittedName>
        <fullName evidence="3">Uncharacterized protein</fullName>
    </submittedName>
</protein>
<feature type="transmembrane region" description="Helical" evidence="2">
    <location>
        <begin position="6"/>
        <end position="26"/>
    </location>
</feature>
<dbReference type="OrthoDB" id="2692154at2"/>
<evidence type="ECO:0000313" key="3">
    <source>
        <dbReference type="EMBL" id="SET61424.1"/>
    </source>
</evidence>
<keyword evidence="2" id="KW-0812">Transmembrane</keyword>
<reference evidence="3 4" key="1">
    <citation type="submission" date="2016-10" db="EMBL/GenBank/DDBJ databases">
        <authorList>
            <person name="de Groot N.N."/>
        </authorList>
    </citation>
    <scope>NUCLEOTIDE SEQUENCE [LARGE SCALE GENOMIC DNA]</scope>
    <source>
        <strain evidence="3 4">IBRC-M 10780</strain>
    </source>
</reference>
<keyword evidence="2" id="KW-1133">Transmembrane helix</keyword>
<dbReference type="AlphaFoldDB" id="A0A1I0FUT5"/>
<dbReference type="STRING" id="930131.SAMN05216389_11732"/>
<sequence length="176" mass="19880">MESLFDFLFSNIVFVVIVIGALMRLFRGNAEDDGGQQKRQPERTRQQTNPKPTATPSGGPIQRNRQPKADYTTAETNPTHTLEEQQQQQLEKLAGRMNATIDQSMDELSSNTTDHIGQSLQKPKKQPSSKKTENYRKQIKNNLSRDGLVNSVVMAEVLGPARARKPYRSVIQERKS</sequence>
<keyword evidence="4" id="KW-1185">Reference proteome</keyword>
<organism evidence="3 4">
    <name type="scientific">Oceanobacillus limi</name>
    <dbReference type="NCBI Taxonomy" id="930131"/>
    <lineage>
        <taxon>Bacteria</taxon>
        <taxon>Bacillati</taxon>
        <taxon>Bacillota</taxon>
        <taxon>Bacilli</taxon>
        <taxon>Bacillales</taxon>
        <taxon>Bacillaceae</taxon>
        <taxon>Oceanobacillus</taxon>
    </lineage>
</organism>
<keyword evidence="2" id="KW-0472">Membrane</keyword>
<dbReference type="RefSeq" id="WP_090871523.1">
    <property type="nucleotide sequence ID" value="NZ_FOHE01000017.1"/>
</dbReference>
<evidence type="ECO:0000256" key="1">
    <source>
        <dbReference type="SAM" id="MobiDB-lite"/>
    </source>
</evidence>
<proteinExistence type="predicted"/>
<dbReference type="Proteomes" id="UP000198618">
    <property type="component" value="Unassembled WGS sequence"/>
</dbReference>
<feature type="region of interest" description="Disordered" evidence="1">
    <location>
        <begin position="31"/>
        <end position="145"/>
    </location>
</feature>
<feature type="compositionally biased region" description="Polar residues" evidence="1">
    <location>
        <begin position="100"/>
        <end position="120"/>
    </location>
</feature>
<feature type="compositionally biased region" description="Basic and acidic residues" evidence="1">
    <location>
        <begin position="35"/>
        <end position="45"/>
    </location>
</feature>
<accession>A0A1I0FUT5</accession>
<dbReference type="EMBL" id="FOHE01000017">
    <property type="protein sequence ID" value="SET61424.1"/>
    <property type="molecule type" value="Genomic_DNA"/>
</dbReference>
<gene>
    <name evidence="3" type="ORF">SAMN05216389_11732</name>
</gene>
<evidence type="ECO:0000313" key="4">
    <source>
        <dbReference type="Proteomes" id="UP000198618"/>
    </source>
</evidence>